<dbReference type="InterPro" id="IPR005474">
    <property type="entry name" value="Transketolase_N"/>
</dbReference>
<evidence type="ECO:0000313" key="2">
    <source>
        <dbReference type="EMBL" id="TDC69028.1"/>
    </source>
</evidence>
<dbReference type="Pfam" id="PF00456">
    <property type="entry name" value="Transketolase_N"/>
    <property type="match status" value="1"/>
</dbReference>
<dbReference type="AlphaFoldDB" id="A0A4R4SXK2"/>
<comment type="caution">
    <text evidence="2">The sequence shown here is derived from an EMBL/GenBank/DDBJ whole genome shotgun (WGS) entry which is preliminary data.</text>
</comment>
<protein>
    <submittedName>
        <fullName evidence="2">Transketolase</fullName>
    </submittedName>
</protein>
<dbReference type="PANTHER" id="PTHR47514">
    <property type="entry name" value="TRANSKETOLASE N-TERMINAL SECTION-RELATED"/>
    <property type="match status" value="1"/>
</dbReference>
<feature type="domain" description="Transketolase N-terminal" evidence="1">
    <location>
        <begin position="36"/>
        <end position="285"/>
    </location>
</feature>
<dbReference type="CDD" id="cd02012">
    <property type="entry name" value="TPP_TK"/>
    <property type="match status" value="1"/>
</dbReference>
<proteinExistence type="predicted"/>
<accession>A0A4R4SXK2</accession>
<dbReference type="RefSeq" id="WP_132820687.1">
    <property type="nucleotide sequence ID" value="NZ_SMKI01000352.1"/>
</dbReference>
<dbReference type="Proteomes" id="UP000295345">
    <property type="component" value="Unassembled WGS sequence"/>
</dbReference>
<dbReference type="SUPFAM" id="SSF52518">
    <property type="entry name" value="Thiamin diphosphate-binding fold (THDP-binding)"/>
    <property type="match status" value="1"/>
</dbReference>
<gene>
    <name evidence="2" type="ORF">E1283_26555</name>
</gene>
<organism evidence="2 3">
    <name type="scientific">Streptomyces hainanensis</name>
    <dbReference type="NCBI Taxonomy" id="402648"/>
    <lineage>
        <taxon>Bacteria</taxon>
        <taxon>Bacillati</taxon>
        <taxon>Actinomycetota</taxon>
        <taxon>Actinomycetes</taxon>
        <taxon>Kitasatosporales</taxon>
        <taxon>Streptomycetaceae</taxon>
        <taxon>Streptomyces</taxon>
    </lineage>
</organism>
<dbReference type="PANTHER" id="PTHR47514:SF2">
    <property type="entry name" value="TRANSKETOLASE"/>
    <property type="match status" value="1"/>
</dbReference>
<sequence length="293" mass="31435">MLTADPPAAARYRALRQATRDGDPADAVETLRAMSRDVRRTVVEMIDRARLGHLGGDLSVTDILVALFGAVLDVDPEDPTAPGRDRLILSKGHCAAALYATLARCGYFARSELATFMAPLSALGGHPDRRKVPGVESNTGPLGHGLPVAVGCALAARLRAEPWRTVVVLGDGELQEGSNWEAAMAAGHQGLGSLTAVVDRNRLQQGARTEETNALEPLSAKWAAFGWETREVDGHDHGALLAALRPTGTDRPVAVIARTVKGKGLSFAEDQVEWHHRVPDEEQVRLAFEELAR</sequence>
<dbReference type="GO" id="GO:0000287">
    <property type="term" value="F:magnesium ion binding"/>
    <property type="evidence" value="ECO:0007669"/>
    <property type="project" value="UniProtKB-ARBA"/>
</dbReference>
<name>A0A4R4SXK2_9ACTN</name>
<evidence type="ECO:0000259" key="1">
    <source>
        <dbReference type="Pfam" id="PF00456"/>
    </source>
</evidence>
<keyword evidence="3" id="KW-1185">Reference proteome</keyword>
<dbReference type="InterPro" id="IPR029061">
    <property type="entry name" value="THDP-binding"/>
</dbReference>
<dbReference type="EMBL" id="SMKI01000352">
    <property type="protein sequence ID" value="TDC69028.1"/>
    <property type="molecule type" value="Genomic_DNA"/>
</dbReference>
<dbReference type="OrthoDB" id="8732661at2"/>
<dbReference type="Gene3D" id="3.40.50.970">
    <property type="match status" value="1"/>
</dbReference>
<evidence type="ECO:0000313" key="3">
    <source>
        <dbReference type="Proteomes" id="UP000295345"/>
    </source>
</evidence>
<reference evidence="2 3" key="1">
    <citation type="submission" date="2019-03" db="EMBL/GenBank/DDBJ databases">
        <title>Draft genome sequences of novel Actinobacteria.</title>
        <authorList>
            <person name="Sahin N."/>
            <person name="Ay H."/>
            <person name="Saygin H."/>
        </authorList>
    </citation>
    <scope>NUCLEOTIDE SEQUENCE [LARGE SCALE GENOMIC DNA]</scope>
    <source>
        <strain evidence="2 3">DSM 41900</strain>
    </source>
</reference>